<keyword evidence="2" id="KW-1185">Reference proteome</keyword>
<gene>
    <name evidence="1" type="ORF">Pmani_037560</name>
</gene>
<dbReference type="EMBL" id="JAWZYT010005849">
    <property type="protein sequence ID" value="KAK4289467.1"/>
    <property type="molecule type" value="Genomic_DNA"/>
</dbReference>
<evidence type="ECO:0000313" key="2">
    <source>
        <dbReference type="Proteomes" id="UP001292094"/>
    </source>
</evidence>
<organism evidence="1 2">
    <name type="scientific">Petrolisthes manimaculis</name>
    <dbReference type="NCBI Taxonomy" id="1843537"/>
    <lineage>
        <taxon>Eukaryota</taxon>
        <taxon>Metazoa</taxon>
        <taxon>Ecdysozoa</taxon>
        <taxon>Arthropoda</taxon>
        <taxon>Crustacea</taxon>
        <taxon>Multicrustacea</taxon>
        <taxon>Malacostraca</taxon>
        <taxon>Eumalacostraca</taxon>
        <taxon>Eucarida</taxon>
        <taxon>Decapoda</taxon>
        <taxon>Pleocyemata</taxon>
        <taxon>Anomura</taxon>
        <taxon>Galatheoidea</taxon>
        <taxon>Porcellanidae</taxon>
        <taxon>Petrolisthes</taxon>
    </lineage>
</organism>
<proteinExistence type="predicted"/>
<accession>A0AAE1NHI3</accession>
<comment type="caution">
    <text evidence="1">The sequence shown here is derived from an EMBL/GenBank/DDBJ whole genome shotgun (WGS) entry which is preliminary data.</text>
</comment>
<sequence length="79" mass="8314">MNRDNGKNYYDSKGRKSREIVVVGEGGKGESWCECDIRWTQGGGWTSGGGGKGERVGLPGVICEVEGEGRSIGPGESHG</sequence>
<protein>
    <submittedName>
        <fullName evidence="1">Uncharacterized protein</fullName>
    </submittedName>
</protein>
<reference evidence="1" key="1">
    <citation type="submission" date="2023-11" db="EMBL/GenBank/DDBJ databases">
        <title>Genome assemblies of two species of porcelain crab, Petrolisthes cinctipes and Petrolisthes manimaculis (Anomura: Porcellanidae).</title>
        <authorList>
            <person name="Angst P."/>
        </authorList>
    </citation>
    <scope>NUCLEOTIDE SEQUENCE</scope>
    <source>
        <strain evidence="1">PB745_02</strain>
        <tissue evidence="1">Gill</tissue>
    </source>
</reference>
<dbReference type="AlphaFoldDB" id="A0AAE1NHI3"/>
<evidence type="ECO:0000313" key="1">
    <source>
        <dbReference type="EMBL" id="KAK4289467.1"/>
    </source>
</evidence>
<dbReference type="Proteomes" id="UP001292094">
    <property type="component" value="Unassembled WGS sequence"/>
</dbReference>
<name>A0AAE1NHI3_9EUCA</name>